<organism evidence="7 8">
    <name type="scientific">Ferviditalea candida</name>
    <dbReference type="NCBI Taxonomy" id="3108399"/>
    <lineage>
        <taxon>Bacteria</taxon>
        <taxon>Bacillati</taxon>
        <taxon>Bacillota</taxon>
        <taxon>Bacilli</taxon>
        <taxon>Bacillales</taxon>
        <taxon>Paenibacillaceae</taxon>
        <taxon>Ferviditalea</taxon>
    </lineage>
</organism>
<comment type="caution">
    <text evidence="6">Lacks conserved residue(s) required for the propagation of feature annotation.</text>
</comment>
<reference evidence="7" key="1">
    <citation type="submission" date="2023-12" db="EMBL/GenBank/DDBJ databases">
        <title>Fervidustalea candida gen. nov., sp. nov., a novel member of the family Paenibacillaceae isolated from a geothermal area.</title>
        <authorList>
            <person name="Li W.-J."/>
            <person name="Jiao J.-Y."/>
            <person name="Chen Y."/>
        </authorList>
    </citation>
    <scope>NUCLEOTIDE SEQUENCE</scope>
    <source>
        <strain evidence="7">SYSU GA230002</strain>
    </source>
</reference>
<dbReference type="PROSITE" id="PS51679">
    <property type="entry name" value="SAM_MT_C5"/>
    <property type="match status" value="1"/>
</dbReference>
<evidence type="ECO:0000313" key="7">
    <source>
        <dbReference type="EMBL" id="MEB3102872.1"/>
    </source>
</evidence>
<keyword evidence="3 6" id="KW-0808">Transferase</keyword>
<keyword evidence="2 6" id="KW-0489">Methyltransferase</keyword>
<evidence type="ECO:0000256" key="3">
    <source>
        <dbReference type="ARBA" id="ARBA00022679"/>
    </source>
</evidence>
<dbReference type="InterPro" id="IPR029063">
    <property type="entry name" value="SAM-dependent_MTases_sf"/>
</dbReference>
<dbReference type="InterPro" id="IPR001525">
    <property type="entry name" value="C5_MeTfrase"/>
</dbReference>
<protein>
    <recommendedName>
        <fullName evidence="1">DNA (cytosine-5-)-methyltransferase</fullName>
        <ecNumber evidence="1">2.1.1.37</ecNumber>
    </recommendedName>
</protein>
<gene>
    <name evidence="7" type="ORF">VF724_14525</name>
</gene>
<evidence type="ECO:0000256" key="2">
    <source>
        <dbReference type="ARBA" id="ARBA00022603"/>
    </source>
</evidence>
<dbReference type="GO" id="GO:0032259">
    <property type="term" value="P:methylation"/>
    <property type="evidence" value="ECO:0007669"/>
    <property type="project" value="UniProtKB-KW"/>
</dbReference>
<evidence type="ECO:0000256" key="4">
    <source>
        <dbReference type="ARBA" id="ARBA00022691"/>
    </source>
</evidence>
<dbReference type="GO" id="GO:0008168">
    <property type="term" value="F:methyltransferase activity"/>
    <property type="evidence" value="ECO:0007669"/>
    <property type="project" value="UniProtKB-KW"/>
</dbReference>
<comment type="caution">
    <text evidence="7">The sequence shown here is derived from an EMBL/GenBank/DDBJ whole genome shotgun (WGS) entry which is preliminary data.</text>
</comment>
<dbReference type="Pfam" id="PF00145">
    <property type="entry name" value="DNA_methylase"/>
    <property type="match status" value="1"/>
</dbReference>
<evidence type="ECO:0000256" key="5">
    <source>
        <dbReference type="ARBA" id="ARBA00022747"/>
    </source>
</evidence>
<keyword evidence="5" id="KW-0680">Restriction system</keyword>
<dbReference type="PANTHER" id="PTHR10629">
    <property type="entry name" value="CYTOSINE-SPECIFIC METHYLTRANSFERASE"/>
    <property type="match status" value="1"/>
</dbReference>
<dbReference type="Gene3D" id="3.40.50.150">
    <property type="entry name" value="Vaccinia Virus protein VP39"/>
    <property type="match status" value="1"/>
</dbReference>
<dbReference type="Gene3D" id="3.90.120.10">
    <property type="entry name" value="DNA Methylase, subunit A, domain 2"/>
    <property type="match status" value="1"/>
</dbReference>
<name>A0ABU5ZLY5_9BACL</name>
<keyword evidence="8" id="KW-1185">Reference proteome</keyword>
<accession>A0ABU5ZLY5</accession>
<dbReference type="PRINTS" id="PR00105">
    <property type="entry name" value="C5METTRFRASE"/>
</dbReference>
<dbReference type="RefSeq" id="WP_371755003.1">
    <property type="nucleotide sequence ID" value="NZ_JAYJLD010000023.1"/>
</dbReference>
<dbReference type="EMBL" id="JAYJLD010000023">
    <property type="protein sequence ID" value="MEB3102872.1"/>
    <property type="molecule type" value="Genomic_DNA"/>
</dbReference>
<evidence type="ECO:0000256" key="6">
    <source>
        <dbReference type="PROSITE-ProRule" id="PRU01016"/>
    </source>
</evidence>
<dbReference type="Proteomes" id="UP001310386">
    <property type="component" value="Unassembled WGS sequence"/>
</dbReference>
<evidence type="ECO:0000313" key="8">
    <source>
        <dbReference type="Proteomes" id="UP001310386"/>
    </source>
</evidence>
<keyword evidence="4 6" id="KW-0949">S-adenosyl-L-methionine</keyword>
<dbReference type="SUPFAM" id="SSF53335">
    <property type="entry name" value="S-adenosyl-L-methionine-dependent methyltransferases"/>
    <property type="match status" value="1"/>
</dbReference>
<comment type="similarity">
    <text evidence="6">Belongs to the class I-like SAM-binding methyltransferase superfamily. C5-methyltransferase family.</text>
</comment>
<dbReference type="EC" id="2.1.1.37" evidence="1"/>
<dbReference type="PANTHER" id="PTHR10629:SF52">
    <property type="entry name" value="DNA (CYTOSINE-5)-METHYLTRANSFERASE 1"/>
    <property type="match status" value="1"/>
</dbReference>
<dbReference type="InterPro" id="IPR031303">
    <property type="entry name" value="C5_meth_CS"/>
</dbReference>
<dbReference type="InterPro" id="IPR050390">
    <property type="entry name" value="C5-Methyltransferase"/>
</dbReference>
<dbReference type="PROSITE" id="PS00095">
    <property type="entry name" value="C5_MTASE_2"/>
    <property type="match status" value="1"/>
</dbReference>
<evidence type="ECO:0000256" key="1">
    <source>
        <dbReference type="ARBA" id="ARBA00011975"/>
    </source>
</evidence>
<proteinExistence type="inferred from homology"/>
<sequence>MQDNQGFSFAGNHDPDDVRNRLPYEYARLLSEVQPAFFLMENVKGLLSKKQRIHFDAIHELFSAAGYRLDWRLINAWDHGIAQTRERVFIIGFRADLDVAFEWPPPDPSRPVLRDAIGDLPDPVENESVMLNHTLSNPRPVSMDNRLRNAGKGVAMFDCKVQDWERPCKTVTAHLSKDVDLAHPGSPPNHEGHLFDNVRKQGRYDQENRAAGWDDPSFTITAHNRSAGLHPNHGPVPTDPAHILKLVSQAAADGVIPQEALKAAMPARVGGLKGRQKVGSWQKPNPTITANAGFYAGAYYHPEVARPRRFTVRECARIQSFPDSFVFYGSLSAQYRQVGNAVPPKLAYALACQIAKALREGGFA</sequence>